<dbReference type="FunFam" id="3.60.15.10:FF:000041">
    <property type="entry name" value="Metallo-beta-lactamase domain protein"/>
    <property type="match status" value="1"/>
</dbReference>
<evidence type="ECO:0000313" key="7">
    <source>
        <dbReference type="Proteomes" id="UP000051952"/>
    </source>
</evidence>
<comment type="similarity">
    <text evidence="1">Belongs to the metallo-beta-lactamase superfamily. Glyoxalase II family.</text>
</comment>
<keyword evidence="4" id="KW-0862">Zinc</keyword>
<proteinExistence type="inferred from homology"/>
<dbReference type="CDD" id="cd07722">
    <property type="entry name" value="LACTB2-like_MBL-fold"/>
    <property type="match status" value="1"/>
</dbReference>
<evidence type="ECO:0000256" key="2">
    <source>
        <dbReference type="ARBA" id="ARBA00022723"/>
    </source>
</evidence>
<dbReference type="InterPro" id="IPR001279">
    <property type="entry name" value="Metallo-B-lactamas"/>
</dbReference>
<keyword evidence="3" id="KW-0378">Hydrolase</keyword>
<keyword evidence="7" id="KW-1185">Reference proteome</keyword>
<dbReference type="InterPro" id="IPR041516">
    <property type="entry name" value="LACTB2_WH"/>
</dbReference>
<evidence type="ECO:0000256" key="4">
    <source>
        <dbReference type="ARBA" id="ARBA00022833"/>
    </source>
</evidence>
<dbReference type="EMBL" id="CYKH01001902">
    <property type="protein sequence ID" value="CUG91269.1"/>
    <property type="molecule type" value="Genomic_DNA"/>
</dbReference>
<dbReference type="Pfam" id="PF00753">
    <property type="entry name" value="Lactamase_B"/>
    <property type="match status" value="1"/>
</dbReference>
<accession>A0A0S4JM93</accession>
<evidence type="ECO:0000256" key="1">
    <source>
        <dbReference type="ARBA" id="ARBA00006759"/>
    </source>
</evidence>
<dbReference type="Gene3D" id="3.60.15.10">
    <property type="entry name" value="Ribonuclease Z/Hydroxyacylglutathione hydrolase-like"/>
    <property type="match status" value="1"/>
</dbReference>
<sequence>MSSPAAFTKLSRRVTRVMGLNPGPMTLEGTNTYLVGSGHRRCLVDTAEGLPQYLEVLKAALAASPTSDAKPEIASIVLTHWHRDHVGGVPHVKEAFPNAVLYKVPSMCAAAQHEEALATNNGLISLVDPMTSLPKCSSTQRPFLTVDDESTLEFVLTPGHTDDHVTLKLVEENALFTGDCILGAGSSVFACYAEYMASLETLKELQPSLLYPGHGPVVEDAMGRIMEQIAHRGKREEQILSALKALSAASSNGGGSATIVEIVGIVYRDVPQHLHPAAAYNVLHNMKKLLRDGKCFVASSDEEAATKLLRAMGDYDGGEGTTEDVNVVTNIVRHLKWGAVQHARPSL</sequence>
<feature type="domain" description="Metallo-beta-lactamase" evidence="5">
    <location>
        <begin position="29"/>
        <end position="214"/>
    </location>
</feature>
<gene>
    <name evidence="6" type="ORF">BSAL_31045</name>
</gene>
<dbReference type="SUPFAM" id="SSF56281">
    <property type="entry name" value="Metallo-hydrolase/oxidoreductase"/>
    <property type="match status" value="1"/>
</dbReference>
<dbReference type="SMART" id="SM00849">
    <property type="entry name" value="Lactamase_B"/>
    <property type="match status" value="1"/>
</dbReference>
<dbReference type="PANTHER" id="PTHR23131:SF0">
    <property type="entry name" value="ENDORIBONUCLEASE LACTB2"/>
    <property type="match status" value="1"/>
</dbReference>
<dbReference type="VEuPathDB" id="TriTrypDB:BSAL_31045"/>
<dbReference type="AlphaFoldDB" id="A0A0S4JM93"/>
<dbReference type="InterPro" id="IPR050662">
    <property type="entry name" value="Sec-metab_biosynth-thioest"/>
</dbReference>
<dbReference type="OMA" id="GDHVMAW"/>
<evidence type="ECO:0000259" key="5">
    <source>
        <dbReference type="SMART" id="SM00849"/>
    </source>
</evidence>
<dbReference type="OrthoDB" id="17458at2759"/>
<dbReference type="Pfam" id="PF17778">
    <property type="entry name" value="WHD_BLACT"/>
    <property type="match status" value="1"/>
</dbReference>
<dbReference type="InterPro" id="IPR036388">
    <property type="entry name" value="WH-like_DNA-bd_sf"/>
</dbReference>
<organism evidence="6 7">
    <name type="scientific">Bodo saltans</name>
    <name type="common">Flagellated protozoan</name>
    <dbReference type="NCBI Taxonomy" id="75058"/>
    <lineage>
        <taxon>Eukaryota</taxon>
        <taxon>Discoba</taxon>
        <taxon>Euglenozoa</taxon>
        <taxon>Kinetoplastea</taxon>
        <taxon>Metakinetoplastina</taxon>
        <taxon>Eubodonida</taxon>
        <taxon>Bodonidae</taxon>
        <taxon>Bodo</taxon>
    </lineage>
</organism>
<dbReference type="InterPro" id="IPR047921">
    <property type="entry name" value="LACTB2-like_MBL-fold"/>
</dbReference>
<dbReference type="GO" id="GO:0016787">
    <property type="term" value="F:hydrolase activity"/>
    <property type="evidence" value="ECO:0007669"/>
    <property type="project" value="UniProtKB-KW"/>
</dbReference>
<dbReference type="PANTHER" id="PTHR23131">
    <property type="entry name" value="ENDORIBONUCLEASE LACTB2"/>
    <property type="match status" value="1"/>
</dbReference>
<dbReference type="InterPro" id="IPR036866">
    <property type="entry name" value="RibonucZ/Hydroxyglut_hydro"/>
</dbReference>
<name>A0A0S4JM93_BODSA</name>
<protein>
    <submittedName>
        <fullName evidence="6">Beta lactamase 2, putative</fullName>
    </submittedName>
</protein>
<dbReference type="GO" id="GO:0046872">
    <property type="term" value="F:metal ion binding"/>
    <property type="evidence" value="ECO:0007669"/>
    <property type="project" value="UniProtKB-KW"/>
</dbReference>
<dbReference type="Gene3D" id="1.10.10.10">
    <property type="entry name" value="Winged helix-like DNA-binding domain superfamily/Winged helix DNA-binding domain"/>
    <property type="match status" value="1"/>
</dbReference>
<reference evidence="7" key="1">
    <citation type="submission" date="2015-09" db="EMBL/GenBank/DDBJ databases">
        <authorList>
            <consortium name="Pathogen Informatics"/>
        </authorList>
    </citation>
    <scope>NUCLEOTIDE SEQUENCE [LARGE SCALE GENOMIC DNA]</scope>
    <source>
        <strain evidence="7">Lake Konstanz</strain>
    </source>
</reference>
<dbReference type="Proteomes" id="UP000051952">
    <property type="component" value="Unassembled WGS sequence"/>
</dbReference>
<keyword evidence="2" id="KW-0479">Metal-binding</keyword>
<evidence type="ECO:0000256" key="3">
    <source>
        <dbReference type="ARBA" id="ARBA00022801"/>
    </source>
</evidence>
<evidence type="ECO:0000313" key="6">
    <source>
        <dbReference type="EMBL" id="CUG91269.1"/>
    </source>
</evidence>